<dbReference type="SUPFAM" id="SSF52266">
    <property type="entry name" value="SGNH hydrolase"/>
    <property type="match status" value="1"/>
</dbReference>
<evidence type="ECO:0000256" key="1">
    <source>
        <dbReference type="ARBA" id="ARBA00022801"/>
    </source>
</evidence>
<evidence type="ECO:0000259" key="2">
    <source>
        <dbReference type="PROSITE" id="PS51766"/>
    </source>
</evidence>
<dbReference type="InterPro" id="IPR008979">
    <property type="entry name" value="Galactose-bd-like_sf"/>
</dbReference>
<accession>A0A1H6HXJ1</accession>
<dbReference type="PANTHER" id="PTHR34407:SF1">
    <property type="entry name" value="SGNH HYDROLASE-TYPE ESTERASE DOMAIN-CONTAINING PROTEIN"/>
    <property type="match status" value="1"/>
</dbReference>
<sequence>MKHSTILGKMLSVVTASALLFAGINILPEDSAIEASAAGAAVIDTTDVYQTIRGFGGINLPDWISQGDMTDAQVQKAFGNGEDELGFTILRIYVSDDSSAWSRAVPTAKRAQALGATVFASPWNPPAAIRNTVNGGLTGGKYQLKKDKWADYAKHLNSYCKYMEGQGIDLYSVSIQNEPDYASEWTYWSASDLASFIAQYGKTIKEGTNVKLMSPESFQYKKDIYNAILGNSQAMANTDLFGTHFYGTQRSQMDFPSLENSGKDIWMTEVYVPNSEADSNDRWPEGLQVAENIHNGLVVGNLNAYVWWYIRRNYGPLKENGTISKRGYSMAQYSKWVRPGAQRIGVTEQPNSNVLVSAYKNEDGSVAVVAINKNNSAVNQEFSMGSGEDIKYVDSYTTSSTANISKKELTANGTSFSASLPAQSVTTFVLTTEGEGVDPSKNVDEDGYFFHDTYDAGTNSWSGRGAATVESTTSEKLNGNGSLAVSGRTATWNGAVKSLSARTFVPGNAYSFAANVKYNSGPSEQTFQLSLQYSDGTETKYDHIASVTVPKGEWVQLANKSYTIPAGASDLQLYVETDENDIDYISFFVDDAVGAPEGTEINGAEPPKPVILGDVNSDGAIDSLDMIAARKTIVAGDYSKAADVDQNGKFEVNDLVAIQSFILGKITAWPEPETPPAPQVDTSKWDSYQETASAQYIDFYKSSIKHMGNTYRLAQKLTAAENGESLTVAYLGGSITEGKNYTTPFSNYLKNTFAKGSFKEVNAGMSGTSSVVGLVRSEKDIVSQNPDIIFLEFSVNDHEDIMYKKCFESCIKKFLDMPNEPAVCVLITRAKGGFSSQSQMYPIGKNFNIPVISMDDALTKAFNSGFLQTGDYYTDEYHPHQKGGQLVADCMAYYVRQALKSENQSTGYTQPTSYVYGAEYASCVNVDPKTLTGFNAGSWTAGTGYNSLPYSYTLNGGSPMTFKTQGKGLIIVFKANSSGMGSINVTVNGKTTKVNGNKQYTWGGPDAELGYYQETSGDLDVSITGSGSFTIWGIGLVK</sequence>
<dbReference type="SUPFAM" id="SSF49785">
    <property type="entry name" value="Galactose-binding domain-like"/>
    <property type="match status" value="1"/>
</dbReference>
<dbReference type="EMBL" id="FNWV01000001">
    <property type="protein sequence ID" value="SEH38870.1"/>
    <property type="molecule type" value="Genomic_DNA"/>
</dbReference>
<reference evidence="3 4" key="1">
    <citation type="submission" date="2016-10" db="EMBL/GenBank/DDBJ databases">
        <authorList>
            <person name="de Groot N.N."/>
        </authorList>
    </citation>
    <scope>NUCLEOTIDE SEQUENCE [LARGE SCALE GENOMIC DNA]</scope>
    <source>
        <strain evidence="3 4">YAD2003</strain>
    </source>
</reference>
<dbReference type="InterPro" id="IPR036514">
    <property type="entry name" value="SGNH_hydro_sf"/>
</dbReference>
<dbReference type="InterPro" id="IPR002105">
    <property type="entry name" value="Dockerin_1_rpt"/>
</dbReference>
<dbReference type="Gene3D" id="1.10.1330.10">
    <property type="entry name" value="Dockerin domain"/>
    <property type="match status" value="1"/>
</dbReference>
<dbReference type="GO" id="GO:0004553">
    <property type="term" value="F:hydrolase activity, hydrolyzing O-glycosyl compounds"/>
    <property type="evidence" value="ECO:0007669"/>
    <property type="project" value="InterPro"/>
</dbReference>
<dbReference type="RefSeq" id="WP_074714115.1">
    <property type="nucleotide sequence ID" value="NZ_FNWV01000001.1"/>
</dbReference>
<dbReference type="PANTHER" id="PTHR34407">
    <property type="entry name" value="EXPRESSED PROTEIN"/>
    <property type="match status" value="1"/>
</dbReference>
<dbReference type="SUPFAM" id="SSF51011">
    <property type="entry name" value="Glycosyl hydrolase domain"/>
    <property type="match status" value="1"/>
</dbReference>
<dbReference type="OrthoDB" id="8233337at2"/>
<name>A0A1H6HXJ1_RUMFL</name>
<dbReference type="SUPFAM" id="SSF51445">
    <property type="entry name" value="(Trans)glycosidases"/>
    <property type="match status" value="1"/>
</dbReference>
<feature type="domain" description="Dockerin" evidence="2">
    <location>
        <begin position="608"/>
        <end position="671"/>
    </location>
</feature>
<dbReference type="Proteomes" id="UP000183190">
    <property type="component" value="Unassembled WGS sequence"/>
</dbReference>
<dbReference type="Pfam" id="PF00404">
    <property type="entry name" value="Dockerin_1"/>
    <property type="match status" value="1"/>
</dbReference>
<dbReference type="SUPFAM" id="SSF63446">
    <property type="entry name" value="Type I dockerin domain"/>
    <property type="match status" value="1"/>
</dbReference>
<dbReference type="Gene3D" id="3.40.50.1110">
    <property type="entry name" value="SGNH hydrolase"/>
    <property type="match status" value="1"/>
</dbReference>
<dbReference type="InterPro" id="IPR003305">
    <property type="entry name" value="CenC_carb-bd"/>
</dbReference>
<dbReference type="Pfam" id="PF02018">
    <property type="entry name" value="CBM_4_9"/>
    <property type="match status" value="1"/>
</dbReference>
<proteinExistence type="predicted"/>
<organism evidence="3 4">
    <name type="scientific">Ruminococcus flavefaciens</name>
    <dbReference type="NCBI Taxonomy" id="1265"/>
    <lineage>
        <taxon>Bacteria</taxon>
        <taxon>Bacillati</taxon>
        <taxon>Bacillota</taxon>
        <taxon>Clostridia</taxon>
        <taxon>Eubacteriales</taxon>
        <taxon>Oscillospiraceae</taxon>
        <taxon>Ruminococcus</taxon>
    </lineage>
</organism>
<protein>
    <submittedName>
        <fullName evidence="3">Glycosyl hydrolase family 30</fullName>
    </submittedName>
</protein>
<dbReference type="Gene3D" id="3.20.20.80">
    <property type="entry name" value="Glycosidases"/>
    <property type="match status" value="1"/>
</dbReference>
<dbReference type="AlphaFoldDB" id="A0A1H6HXJ1"/>
<dbReference type="PROSITE" id="PS51766">
    <property type="entry name" value="DOCKERIN"/>
    <property type="match status" value="1"/>
</dbReference>
<keyword evidence="1 3" id="KW-0378">Hydrolase</keyword>
<evidence type="ECO:0000313" key="3">
    <source>
        <dbReference type="EMBL" id="SEH38870.1"/>
    </source>
</evidence>
<dbReference type="InterPro" id="IPR016134">
    <property type="entry name" value="Dockerin_dom"/>
</dbReference>
<dbReference type="InterPro" id="IPR036439">
    <property type="entry name" value="Dockerin_dom_sf"/>
</dbReference>
<dbReference type="GO" id="GO:0000272">
    <property type="term" value="P:polysaccharide catabolic process"/>
    <property type="evidence" value="ECO:0007669"/>
    <property type="project" value="InterPro"/>
</dbReference>
<dbReference type="InterPro" id="IPR033452">
    <property type="entry name" value="GH30_C"/>
</dbReference>
<evidence type="ECO:0000313" key="4">
    <source>
        <dbReference type="Proteomes" id="UP000183190"/>
    </source>
</evidence>
<dbReference type="InterPro" id="IPR017853">
    <property type="entry name" value="GH"/>
</dbReference>
<dbReference type="Gene3D" id="2.60.120.260">
    <property type="entry name" value="Galactose-binding domain-like"/>
    <property type="match status" value="1"/>
</dbReference>
<dbReference type="CDD" id="cd00229">
    <property type="entry name" value="SGNH_hydrolase"/>
    <property type="match status" value="1"/>
</dbReference>
<dbReference type="Pfam" id="PF17189">
    <property type="entry name" value="Glyco_hydro_30C"/>
    <property type="match status" value="1"/>
</dbReference>
<dbReference type="InterPro" id="IPR013780">
    <property type="entry name" value="Glyco_hydro_b"/>
</dbReference>
<dbReference type="Gene3D" id="2.60.40.1180">
    <property type="entry name" value="Golgi alpha-mannosidase II"/>
    <property type="match status" value="1"/>
</dbReference>
<dbReference type="InterPro" id="IPR018247">
    <property type="entry name" value="EF_Hand_1_Ca_BS"/>
</dbReference>
<dbReference type="CDD" id="cd14256">
    <property type="entry name" value="Dockerin_I"/>
    <property type="match status" value="1"/>
</dbReference>
<dbReference type="PROSITE" id="PS00018">
    <property type="entry name" value="EF_HAND_1"/>
    <property type="match status" value="1"/>
</dbReference>
<gene>
    <name evidence="3" type="ORF">SAMN02910265_00276</name>
</gene>